<dbReference type="Gene3D" id="1.10.1760.20">
    <property type="match status" value="1"/>
</dbReference>
<evidence type="ECO:0000313" key="4">
    <source>
        <dbReference type="EMBL" id="PWI25706.1"/>
    </source>
</evidence>
<feature type="transmembrane region" description="Helical" evidence="3">
    <location>
        <begin position="38"/>
        <end position="58"/>
    </location>
</feature>
<dbReference type="GO" id="GO:0016020">
    <property type="term" value="C:membrane"/>
    <property type="evidence" value="ECO:0007669"/>
    <property type="project" value="InterPro"/>
</dbReference>
<proteinExistence type="predicted"/>
<protein>
    <submittedName>
        <fullName evidence="4">ECF transporter S component</fullName>
    </submittedName>
</protein>
<gene>
    <name evidence="4" type="ORF">DEX24_07290</name>
</gene>
<keyword evidence="1 3" id="KW-0812">Transmembrane</keyword>
<dbReference type="OrthoDB" id="411368at2"/>
<keyword evidence="3" id="KW-0472">Membrane</keyword>
<evidence type="ECO:0000313" key="5">
    <source>
        <dbReference type="Proteomes" id="UP000245938"/>
    </source>
</evidence>
<evidence type="ECO:0000256" key="2">
    <source>
        <dbReference type="ARBA" id="ARBA00022989"/>
    </source>
</evidence>
<feature type="transmembrane region" description="Helical" evidence="3">
    <location>
        <begin position="153"/>
        <end position="170"/>
    </location>
</feature>
<evidence type="ECO:0000256" key="3">
    <source>
        <dbReference type="SAM" id="Phobius"/>
    </source>
</evidence>
<reference evidence="4 5" key="1">
    <citation type="submission" date="2018-05" db="EMBL/GenBank/DDBJ databases">
        <title>Kurthia sibirica genome sequence.</title>
        <authorList>
            <person name="Maclea K.S."/>
            <person name="Goen A.E."/>
        </authorList>
    </citation>
    <scope>NUCLEOTIDE SEQUENCE [LARGE SCALE GENOMIC DNA]</scope>
    <source>
        <strain evidence="4 5">ATCC 49154</strain>
    </source>
</reference>
<dbReference type="AlphaFoldDB" id="A0A2U3AMF0"/>
<dbReference type="EMBL" id="QFVR01000007">
    <property type="protein sequence ID" value="PWI25706.1"/>
    <property type="molecule type" value="Genomic_DNA"/>
</dbReference>
<dbReference type="Proteomes" id="UP000245938">
    <property type="component" value="Unassembled WGS sequence"/>
</dbReference>
<name>A0A2U3AMF0_9BACL</name>
<feature type="transmembrane region" description="Helical" evidence="3">
    <location>
        <begin position="12"/>
        <end position="32"/>
    </location>
</feature>
<dbReference type="Pfam" id="PF07155">
    <property type="entry name" value="ECF-ribofla_trS"/>
    <property type="match status" value="1"/>
</dbReference>
<accession>A0A2U3AMF0</accession>
<keyword evidence="5" id="KW-1185">Reference proteome</keyword>
<evidence type="ECO:0000256" key="1">
    <source>
        <dbReference type="ARBA" id="ARBA00022692"/>
    </source>
</evidence>
<dbReference type="InterPro" id="IPR009825">
    <property type="entry name" value="ECF_substrate-spec-like"/>
</dbReference>
<dbReference type="PANTHER" id="PTHR37815">
    <property type="entry name" value="UPF0397 PROTEIN BC_2624-RELATED"/>
    <property type="match status" value="1"/>
</dbReference>
<keyword evidence="2 3" id="KW-1133">Transmembrane helix</keyword>
<dbReference type="PANTHER" id="PTHR37815:SF3">
    <property type="entry name" value="UPF0397 PROTEIN SPR0429"/>
    <property type="match status" value="1"/>
</dbReference>
<feature type="transmembrane region" description="Helical" evidence="3">
    <location>
        <begin position="118"/>
        <end position="147"/>
    </location>
</feature>
<dbReference type="RefSeq" id="WP_109305760.1">
    <property type="nucleotide sequence ID" value="NZ_BJUF01000013.1"/>
</dbReference>
<organism evidence="4 5">
    <name type="scientific">Kurthia sibirica</name>
    <dbReference type="NCBI Taxonomy" id="202750"/>
    <lineage>
        <taxon>Bacteria</taxon>
        <taxon>Bacillati</taxon>
        <taxon>Bacillota</taxon>
        <taxon>Bacilli</taxon>
        <taxon>Bacillales</taxon>
        <taxon>Caryophanaceae</taxon>
        <taxon>Kurthia</taxon>
    </lineage>
</organism>
<comment type="caution">
    <text evidence="4">The sequence shown here is derived from an EMBL/GenBank/DDBJ whole genome shotgun (WGS) entry which is preliminary data.</text>
</comment>
<sequence>MSQSLTTTRNRTYDLIITALAISLVFVSTLFLNIRLPIAANGGLVHLGTAMLFILAILLGPKKGALVGAIGMGLFDLFSGWVVWAPITFIARGVQGYVVGRIAWSLGRKGSSTKFNTLAILASIPLMVACYYVGEAILFSSWIIPAASIPGDLVQNVIGFIIAIPVAKFLKRLPMFKNS</sequence>
<feature type="transmembrane region" description="Helical" evidence="3">
    <location>
        <begin position="89"/>
        <end position="106"/>
    </location>
</feature>